<dbReference type="InterPro" id="IPR006311">
    <property type="entry name" value="TAT_signal"/>
</dbReference>
<reference evidence="3" key="1">
    <citation type="submission" date="2018-07" db="EMBL/GenBank/DDBJ databases">
        <authorList>
            <consortium name="Genoscope - CEA"/>
            <person name="William W."/>
        </authorList>
    </citation>
    <scope>NUCLEOTIDE SEQUENCE</scope>
    <source>
        <strain evidence="3">IK1</strain>
    </source>
</reference>
<proteinExistence type="predicted"/>
<dbReference type="InterPro" id="IPR044094">
    <property type="entry name" value="AtsA-like_MBL-fold"/>
</dbReference>
<dbReference type="GO" id="GO:0051536">
    <property type="term" value="F:iron-sulfur cluster binding"/>
    <property type="evidence" value="ECO:0007669"/>
    <property type="project" value="UniProtKB-KW"/>
</dbReference>
<evidence type="ECO:0000313" key="3">
    <source>
        <dbReference type="EMBL" id="VBB42944.1"/>
    </source>
</evidence>
<dbReference type="PROSITE" id="PS51318">
    <property type="entry name" value="TAT"/>
    <property type="match status" value="1"/>
</dbReference>
<sequence length="433" mass="47278">MSIIADLIKRRISRRTFIKATGFAAAASVLPGPARTVVGGTPGGLIIPPGVRDYNTRLVLLGTTGGVSWWPGTNRASTSSALVVGDAVYVVDLGQGTTNRLAQTFNWGKWIDTPGGRIEDGSSIFLQAVKALFFTHLHQDHTADYPNLLLIGPGAGLGSYTDPVTNERSRVPLKVFGPCNRGKLEEDKSEYLQRNGTIIPTITYEPYSSTQTPGTREMTELIWQAFAQTINDMTLDNGYPDFTALIDVKEIGPYDNEVLLPMPEGWSDPNAEPCPHITPFVVYSDDKVEVKATLVNHHQVFPAFAFRFDTNDGSVVISGDTGRDTSWNLQELAAGADILVHEVIDPAWIEQKFGPKPEPPMDALKEHMYASHTTIADAGVVARECGVRTLVLNHIVPGNTPRAHLMQAKRRFYGKLIIGEDLMQIGVGSKRSI</sequence>
<keyword evidence="2" id="KW-0408">Iron</keyword>
<evidence type="ECO:0000256" key="1">
    <source>
        <dbReference type="ARBA" id="ARBA00022801"/>
    </source>
</evidence>
<name>A0A653A4K8_UNCDX</name>
<dbReference type="AlphaFoldDB" id="A0A653A4K8"/>
<keyword evidence="2" id="KW-0411">Iron-sulfur</keyword>
<dbReference type="Gene3D" id="3.60.15.10">
    <property type="entry name" value="Ribonuclease Z/Hydroxyacylglutathione hydrolase-like"/>
    <property type="match status" value="1"/>
</dbReference>
<dbReference type="InterPro" id="IPR036866">
    <property type="entry name" value="RibonucZ/Hydroxyglut_hydro"/>
</dbReference>
<keyword evidence="2" id="KW-0479">Metal-binding</keyword>
<organism evidence="3">
    <name type="scientific">Uncultured Desulfatiglans sp</name>
    <dbReference type="NCBI Taxonomy" id="1748965"/>
    <lineage>
        <taxon>Bacteria</taxon>
        <taxon>Pseudomonadati</taxon>
        <taxon>Thermodesulfobacteriota</taxon>
        <taxon>Desulfobacteria</taxon>
        <taxon>Desulfatiglandales</taxon>
        <taxon>Desulfatiglandaceae</taxon>
        <taxon>Desulfatiglans</taxon>
        <taxon>environmental samples</taxon>
    </lineage>
</organism>
<evidence type="ECO:0000256" key="2">
    <source>
        <dbReference type="ARBA" id="ARBA00023014"/>
    </source>
</evidence>
<dbReference type="CDD" id="cd07719">
    <property type="entry name" value="arylsulfatase_AtsA-like_MBL-fold"/>
    <property type="match status" value="1"/>
</dbReference>
<keyword evidence="1 3" id="KW-0378">Hydrolase</keyword>
<dbReference type="EMBL" id="UPXX01000018">
    <property type="protein sequence ID" value="VBB42944.1"/>
    <property type="molecule type" value="Genomic_DNA"/>
</dbReference>
<dbReference type="PANTHER" id="PTHR46018:SF2">
    <property type="entry name" value="ZINC PHOSPHODIESTERASE ELAC PROTEIN 1"/>
    <property type="match status" value="1"/>
</dbReference>
<dbReference type="PANTHER" id="PTHR46018">
    <property type="entry name" value="ZINC PHOSPHODIESTERASE ELAC PROTEIN 1"/>
    <property type="match status" value="1"/>
</dbReference>
<accession>A0A653A4K8</accession>
<dbReference type="SUPFAM" id="SSF56281">
    <property type="entry name" value="Metallo-hydrolase/oxidoreductase"/>
    <property type="match status" value="1"/>
</dbReference>
<gene>
    <name evidence="3" type="ORF">TRIP_B250061</name>
</gene>
<dbReference type="GO" id="GO:0042781">
    <property type="term" value="F:3'-tRNA processing endoribonuclease activity"/>
    <property type="evidence" value="ECO:0007669"/>
    <property type="project" value="TreeGrafter"/>
</dbReference>
<protein>
    <submittedName>
        <fullName evidence="3">Metal-dependent hydrolase, beta-lactamase superfamily III</fullName>
    </submittedName>
</protein>